<protein>
    <recommendedName>
        <fullName evidence="1">Tify domain-containing protein</fullName>
    </recommendedName>
</protein>
<organism evidence="2 3">
    <name type="scientific">Anisodus acutangulus</name>
    <dbReference type="NCBI Taxonomy" id="402998"/>
    <lineage>
        <taxon>Eukaryota</taxon>
        <taxon>Viridiplantae</taxon>
        <taxon>Streptophyta</taxon>
        <taxon>Embryophyta</taxon>
        <taxon>Tracheophyta</taxon>
        <taxon>Spermatophyta</taxon>
        <taxon>Magnoliopsida</taxon>
        <taxon>eudicotyledons</taxon>
        <taxon>Gunneridae</taxon>
        <taxon>Pentapetalae</taxon>
        <taxon>asterids</taxon>
        <taxon>lamiids</taxon>
        <taxon>Solanales</taxon>
        <taxon>Solanaceae</taxon>
        <taxon>Solanoideae</taxon>
        <taxon>Hyoscyameae</taxon>
        <taxon>Anisodus</taxon>
    </lineage>
</organism>
<evidence type="ECO:0000313" key="3">
    <source>
        <dbReference type="Proteomes" id="UP001152561"/>
    </source>
</evidence>
<reference evidence="3" key="1">
    <citation type="journal article" date="2023" name="Proc. Natl. Acad. Sci. U.S.A.">
        <title>Genomic and structural basis for evolution of tropane alkaloid biosynthesis.</title>
        <authorList>
            <person name="Wanga Y.-J."/>
            <person name="Taina T."/>
            <person name="Yua J.-Y."/>
            <person name="Lia J."/>
            <person name="Xua B."/>
            <person name="Chenc J."/>
            <person name="D'Auriad J.C."/>
            <person name="Huanga J.-P."/>
            <person name="Huanga S.-X."/>
        </authorList>
    </citation>
    <scope>NUCLEOTIDE SEQUENCE [LARGE SCALE GENOMIC DNA]</scope>
    <source>
        <strain evidence="3">cv. KIB-2019</strain>
    </source>
</reference>
<comment type="caution">
    <text evidence="2">The sequence shown here is derived from an EMBL/GenBank/DDBJ whole genome shotgun (WGS) entry which is preliminary data.</text>
</comment>
<gene>
    <name evidence="2" type="ORF">K7X08_011343</name>
</gene>
<feature type="domain" description="Tify" evidence="1">
    <location>
        <begin position="133"/>
        <end position="167"/>
    </location>
</feature>
<keyword evidence="3" id="KW-1185">Reference proteome</keyword>
<accession>A0A9Q1RAE0</accession>
<dbReference type="EMBL" id="JAJAGQ010000012">
    <property type="protein sequence ID" value="KAJ8547757.1"/>
    <property type="molecule type" value="Genomic_DNA"/>
</dbReference>
<name>A0A9Q1RAE0_9SOLA</name>
<dbReference type="PROSITE" id="PS51320">
    <property type="entry name" value="TIFY"/>
    <property type="match status" value="1"/>
</dbReference>
<dbReference type="AlphaFoldDB" id="A0A9Q1RAE0"/>
<dbReference type="InterPro" id="IPR010399">
    <property type="entry name" value="Tify_dom"/>
</dbReference>
<dbReference type="Proteomes" id="UP001152561">
    <property type="component" value="Unassembled WGS sequence"/>
</dbReference>
<dbReference type="Pfam" id="PF06200">
    <property type="entry name" value="tify"/>
    <property type="match status" value="1"/>
</dbReference>
<dbReference type="OrthoDB" id="1914366at2759"/>
<evidence type="ECO:0000259" key="1">
    <source>
        <dbReference type="PROSITE" id="PS51320"/>
    </source>
</evidence>
<proteinExistence type="predicted"/>
<sequence>MFMKVPTLHQVMLYHRQSHKDTHLHGSQNQLGTAVRHHHHQAPRYQGYFNDQYPPPSPEHIHHDHADDSSGCCSFLKGWHNKTRKVLNKLDGYSTGEELLPNLMGDIQSMISKINPEVLKNVIASRSIAPPTLPIENAPLTIFYNGTIAVFDVPRDKKKEPIKSYWRLHMEMEIYP</sequence>
<evidence type="ECO:0000313" key="2">
    <source>
        <dbReference type="EMBL" id="KAJ8547757.1"/>
    </source>
</evidence>